<dbReference type="EMBL" id="BJUZ01000001">
    <property type="protein sequence ID" value="GEK93303.1"/>
    <property type="molecule type" value="Genomic_DNA"/>
</dbReference>
<gene>
    <name evidence="1" type="ORF">GWA01_10730</name>
</gene>
<sequence length="185" mass="20947">MTLDKLGPRICIMGPSNSGKSTLADAISRARGLKTVNLDQLSHLPHTDWLSRSSEEFKALHDAEILGSFWVIEGNYSSLLPQRLERATGFILLDVPTAVSLYRYLRRCWIKGVRLGGLEGSRDSVKWGMIRHIIGVTRSNRDRNKRLFGGISLPKLELTSTKALDDFYRVNGLKRSRPYRLYSDV</sequence>
<comment type="caution">
    <text evidence="1">The sequence shown here is derived from an EMBL/GenBank/DDBJ whole genome shotgun (WGS) entry which is preliminary data.</text>
</comment>
<proteinExistence type="predicted"/>
<protein>
    <recommendedName>
        <fullName evidence="3">ATPase AAA</fullName>
    </recommendedName>
</protein>
<keyword evidence="2" id="KW-1185">Reference proteome</keyword>
<dbReference type="PANTHER" id="PTHR37816:SF1">
    <property type="entry name" value="TOXIN"/>
    <property type="match status" value="1"/>
</dbReference>
<dbReference type="Gene3D" id="3.40.50.300">
    <property type="entry name" value="P-loop containing nucleotide triphosphate hydrolases"/>
    <property type="match status" value="1"/>
</dbReference>
<dbReference type="RefSeq" id="WP_146794723.1">
    <property type="nucleotide sequence ID" value="NZ_BARC01000011.1"/>
</dbReference>
<dbReference type="InterPro" id="IPR052922">
    <property type="entry name" value="Cytidylate_Kinase-2"/>
</dbReference>
<dbReference type="OrthoDB" id="7210594at2"/>
<dbReference type="AlphaFoldDB" id="A0A511B122"/>
<organism evidence="1 2">
    <name type="scientific">Gluconobacter wancherniae NBRC 103581</name>
    <dbReference type="NCBI Taxonomy" id="656744"/>
    <lineage>
        <taxon>Bacteria</taxon>
        <taxon>Pseudomonadati</taxon>
        <taxon>Pseudomonadota</taxon>
        <taxon>Alphaproteobacteria</taxon>
        <taxon>Acetobacterales</taxon>
        <taxon>Acetobacteraceae</taxon>
        <taxon>Gluconobacter</taxon>
    </lineage>
</organism>
<evidence type="ECO:0008006" key="3">
    <source>
        <dbReference type="Google" id="ProtNLM"/>
    </source>
</evidence>
<accession>A0A511B122</accession>
<dbReference type="PANTHER" id="PTHR37816">
    <property type="entry name" value="YALI0E33011P"/>
    <property type="match status" value="1"/>
</dbReference>
<reference evidence="1 2" key="1">
    <citation type="submission" date="2019-07" db="EMBL/GenBank/DDBJ databases">
        <title>Whole genome shotgun sequence of Gluconobacter wancherniae NBRC 103581.</title>
        <authorList>
            <person name="Hosoyama A."/>
            <person name="Uohara A."/>
            <person name="Ohji S."/>
            <person name="Ichikawa N."/>
        </authorList>
    </citation>
    <scope>NUCLEOTIDE SEQUENCE [LARGE SCALE GENOMIC DNA]</scope>
    <source>
        <strain evidence="1 2">NBRC 103581</strain>
    </source>
</reference>
<name>A0A511B122_9PROT</name>
<evidence type="ECO:0000313" key="2">
    <source>
        <dbReference type="Proteomes" id="UP000321230"/>
    </source>
</evidence>
<evidence type="ECO:0000313" key="1">
    <source>
        <dbReference type="EMBL" id="GEK93303.1"/>
    </source>
</evidence>
<dbReference type="Proteomes" id="UP000321230">
    <property type="component" value="Unassembled WGS sequence"/>
</dbReference>
<dbReference type="SUPFAM" id="SSF52540">
    <property type="entry name" value="P-loop containing nucleoside triphosphate hydrolases"/>
    <property type="match status" value="1"/>
</dbReference>
<dbReference type="InterPro" id="IPR027417">
    <property type="entry name" value="P-loop_NTPase"/>
</dbReference>